<evidence type="ECO:0000313" key="4">
    <source>
        <dbReference type="EMBL" id="KAK2961335.1"/>
    </source>
</evidence>
<dbReference type="PROSITE" id="PS51083">
    <property type="entry name" value="ZF_HIT"/>
    <property type="match status" value="1"/>
</dbReference>
<reference evidence="4 5" key="1">
    <citation type="journal article" date="2022" name="bioRxiv">
        <title>Genomics of Preaxostyla Flagellates Illuminates Evolutionary Transitions and the Path Towards Mitochondrial Loss.</title>
        <authorList>
            <person name="Novak L.V.F."/>
            <person name="Treitli S.C."/>
            <person name="Pyrih J."/>
            <person name="Halakuc P."/>
            <person name="Pipaliya S.V."/>
            <person name="Vacek V."/>
            <person name="Brzon O."/>
            <person name="Soukal P."/>
            <person name="Eme L."/>
            <person name="Dacks J.B."/>
            <person name="Karnkowska A."/>
            <person name="Elias M."/>
            <person name="Hampl V."/>
        </authorList>
    </citation>
    <scope>NUCLEOTIDE SEQUENCE [LARGE SCALE GENOMIC DNA]</scope>
    <source>
        <strain evidence="4">NAU3</strain>
        <tissue evidence="4">Gut</tissue>
    </source>
</reference>
<keyword evidence="1" id="KW-0479">Metal-binding</keyword>
<feature type="domain" description="HIT-type" evidence="3">
    <location>
        <begin position="7"/>
        <end position="39"/>
    </location>
</feature>
<accession>A0ABQ9YC88</accession>
<dbReference type="SUPFAM" id="SSF144232">
    <property type="entry name" value="HIT/MYND zinc finger-like"/>
    <property type="match status" value="1"/>
</dbReference>
<dbReference type="PANTHER" id="PTHR15555:SF0">
    <property type="entry name" value="ZINC FINGER HIT DOMAIN-CONTAINING PROTEIN 2"/>
    <property type="match status" value="1"/>
</dbReference>
<gene>
    <name evidence="4" type="ORF">BLNAU_3781</name>
</gene>
<dbReference type="Gene3D" id="3.30.60.190">
    <property type="match status" value="1"/>
</dbReference>
<dbReference type="InterPro" id="IPR039646">
    <property type="entry name" value="ZNHIT2"/>
</dbReference>
<protein>
    <submittedName>
        <fullName evidence="4">Zinc finger HIT domain-containing protein 3</fullName>
    </submittedName>
</protein>
<dbReference type="Proteomes" id="UP001281761">
    <property type="component" value="Unassembled WGS sequence"/>
</dbReference>
<feature type="region of interest" description="Disordered" evidence="2">
    <location>
        <begin position="180"/>
        <end position="214"/>
    </location>
</feature>
<feature type="compositionally biased region" description="Acidic residues" evidence="2">
    <location>
        <begin position="186"/>
        <end position="196"/>
    </location>
</feature>
<proteinExistence type="predicted"/>
<evidence type="ECO:0000259" key="3">
    <source>
        <dbReference type="PROSITE" id="PS51083"/>
    </source>
</evidence>
<comment type="caution">
    <text evidence="4">The sequence shown here is derived from an EMBL/GenBank/DDBJ whole genome shotgun (WGS) entry which is preliminary data.</text>
</comment>
<evidence type="ECO:0000256" key="1">
    <source>
        <dbReference type="PROSITE-ProRule" id="PRU00453"/>
    </source>
</evidence>
<name>A0ABQ9YC88_9EUKA</name>
<keyword evidence="1" id="KW-0863">Zinc-finger</keyword>
<evidence type="ECO:0000313" key="5">
    <source>
        <dbReference type="Proteomes" id="UP001281761"/>
    </source>
</evidence>
<keyword evidence="1" id="KW-0862">Zinc</keyword>
<organism evidence="4 5">
    <name type="scientific">Blattamonas nauphoetae</name>
    <dbReference type="NCBI Taxonomy" id="2049346"/>
    <lineage>
        <taxon>Eukaryota</taxon>
        <taxon>Metamonada</taxon>
        <taxon>Preaxostyla</taxon>
        <taxon>Oxymonadida</taxon>
        <taxon>Blattamonas</taxon>
    </lineage>
</organism>
<sequence>MEQPRYCVVCRESVSKYTCPKCLVDYCSLKCYKTHNTNCTNKFYDDQFSQLLRTQKVSEEDKNETMRILRRFEESEDSQFDFSRDSHSDKPIQELLRDPSIIQSFEAALREGRISTPIKEYHPFWMTVTPLIIESEPHQLSHSTEMMQISPHPLLYTHATDLLFCYCYLSRLYNGQLFSEGSSNEDTTDGSDDDSDSEKHDDSTEEDTLSAADDNDMIRDAVPILLRLSTVLNPLPTQAPPSPDQAVSIPPPSTVREALTLAMQHAHADSTRRSVLIPPSSPLATQIPPHHPLNTTQFNLLCCSDLVGLVSSPFFIVTSLLHLQQFLATAVQIQESSVNPAETPDEHKRSSKFKQKLVAMEKKLTFFVVWAQTRLIGEGRTRKEMNRGTDLFLTLQREIRDEVDGFLATKAPD</sequence>
<dbReference type="Pfam" id="PF04438">
    <property type="entry name" value="zf-HIT"/>
    <property type="match status" value="1"/>
</dbReference>
<dbReference type="InterPro" id="IPR007529">
    <property type="entry name" value="Znf_HIT"/>
</dbReference>
<dbReference type="PANTHER" id="PTHR15555">
    <property type="entry name" value="ZINC FINGER HIT DOMAIN CONTAINING PROTEIN 2 PROTEIN FON -RELATED"/>
    <property type="match status" value="1"/>
</dbReference>
<dbReference type="EMBL" id="JARBJD010000017">
    <property type="protein sequence ID" value="KAK2961335.1"/>
    <property type="molecule type" value="Genomic_DNA"/>
</dbReference>
<keyword evidence="5" id="KW-1185">Reference proteome</keyword>
<dbReference type="CDD" id="cd23024">
    <property type="entry name" value="zf-HIT_ZNHIT2-3"/>
    <property type="match status" value="1"/>
</dbReference>
<evidence type="ECO:0000256" key="2">
    <source>
        <dbReference type="SAM" id="MobiDB-lite"/>
    </source>
</evidence>